<dbReference type="GO" id="GO:0005524">
    <property type="term" value="F:ATP binding"/>
    <property type="evidence" value="ECO:0007669"/>
    <property type="project" value="UniProtKB-KW"/>
</dbReference>
<dbReference type="CDD" id="cd17923">
    <property type="entry name" value="DEXHc_Hrq1-like"/>
    <property type="match status" value="1"/>
</dbReference>
<dbReference type="InterPro" id="IPR055227">
    <property type="entry name" value="HRQ1_WHD"/>
</dbReference>
<dbReference type="PROSITE" id="PS51194">
    <property type="entry name" value="HELICASE_CTER"/>
    <property type="match status" value="1"/>
</dbReference>
<protein>
    <submittedName>
        <fullName evidence="5">DEAD/DEAH box helicase</fullName>
    </submittedName>
</protein>
<dbReference type="Proteomes" id="UP000285961">
    <property type="component" value="Unassembled WGS sequence"/>
</dbReference>
<keyword evidence="2" id="KW-0067">ATP-binding</keyword>
<dbReference type="GO" id="GO:0036297">
    <property type="term" value="P:interstrand cross-link repair"/>
    <property type="evidence" value="ECO:0007669"/>
    <property type="project" value="TreeGrafter"/>
</dbReference>
<dbReference type="Pfam" id="PF22982">
    <property type="entry name" value="WHD_HRQ1"/>
    <property type="match status" value="1"/>
</dbReference>
<dbReference type="Gene3D" id="3.40.50.300">
    <property type="entry name" value="P-loop containing nucleotide triphosphate hydrolases"/>
    <property type="match status" value="2"/>
</dbReference>
<dbReference type="GO" id="GO:0003676">
    <property type="term" value="F:nucleic acid binding"/>
    <property type="evidence" value="ECO:0007669"/>
    <property type="project" value="InterPro"/>
</dbReference>
<dbReference type="Pfam" id="PF00271">
    <property type="entry name" value="Helicase_C"/>
    <property type="match status" value="1"/>
</dbReference>
<gene>
    <name evidence="5" type="ORF">C4532_07005</name>
</gene>
<proteinExistence type="predicted"/>
<evidence type="ECO:0000259" key="4">
    <source>
        <dbReference type="PROSITE" id="PS51194"/>
    </source>
</evidence>
<dbReference type="Pfam" id="PF00270">
    <property type="entry name" value="DEAD"/>
    <property type="match status" value="1"/>
</dbReference>
<name>A0A419F163_9BACT</name>
<dbReference type="PANTHER" id="PTHR47957">
    <property type="entry name" value="ATP-DEPENDENT HELICASE HRQ1"/>
    <property type="match status" value="1"/>
</dbReference>
<dbReference type="SMART" id="SM00490">
    <property type="entry name" value="HELICc"/>
    <property type="match status" value="1"/>
</dbReference>
<dbReference type="InterPro" id="IPR014001">
    <property type="entry name" value="Helicase_ATP-bd"/>
</dbReference>
<feature type="domain" description="Helicase C-terminal" evidence="4">
    <location>
        <begin position="303"/>
        <end position="455"/>
    </location>
</feature>
<organism evidence="5 6">
    <name type="scientific">Candidatus Abyssobacteria bacterium SURF_17</name>
    <dbReference type="NCBI Taxonomy" id="2093361"/>
    <lineage>
        <taxon>Bacteria</taxon>
        <taxon>Pseudomonadati</taxon>
        <taxon>Candidatus Hydrogenedentota</taxon>
        <taxon>Candidatus Abyssobacteria</taxon>
    </lineage>
</organism>
<sequence length="781" mass="87318">MGFSCGYAPLCSPVASAPSGDVPVNLEQVLDSLRSSRRFMRCVTEWREIPPREAALEQLPDWVDNRLRTVLRKRGIEQLFSHQRAALDLLDAGKDIIVVTPTASGKTLCYNVPVLNTVLTDRDARALYIFPTKALSQDQVADLHALVTALGEDIRTYTYDGDTPSSARKAIRHSGHIVVTNPDMLHTGILPHHTKWIKLFEKLRYVVIDELHHYRGVFGSHVANVLRRLSRLCEFYNSSPQFICCSATIANPVELAEKTLARPVTLVDNNGAPSGQKHFILYNPPVVNRELGIRRSVVSESSNLAEKFLDRNIQTIVFGRSRLRVEILVTYLKEAVRKMRKPDRLVRGYRGGYLPNQRREIERGLRSGEIMAVVSTNALELGIDIGELDVSVMAGYPGTIASTWQQSGRAGRRNKVSAALLVASSAPIDQFLINHPEYFFAQPPENGIIDPNNLVILMSHIKCAAFELPFRDGETFGIDSIEEILKYLEEHHILRHVDGRWHWTADVYPAEEVSLRSASPENVIIIDTSDNAKVIGEIDLHSAPLMVYEGAIYIHESRQYEIERFDYENKKAYGREVDVDYYTDAESKTDLKVLDITAHTDLARGTKAHGEVSVTTLPVMYKKIKFHTHENIGSGRIHLPEQEMHTTSYWMDFRPDSIHEAGIPEADLGGGLKALSNVLVNVVPIYIMCDPNDIRSVSMVRSPFSQRATIFIYDNYPGGVGFSQKLFRLHDTLLEVARELIGECGCESGCPSCVGPSLEVGETGKTSALKLIEIALTVPAR</sequence>
<dbReference type="GO" id="GO:0006289">
    <property type="term" value="P:nucleotide-excision repair"/>
    <property type="evidence" value="ECO:0007669"/>
    <property type="project" value="TreeGrafter"/>
</dbReference>
<accession>A0A419F163</accession>
<dbReference type="Pfam" id="PF09369">
    <property type="entry name" value="MZB"/>
    <property type="match status" value="1"/>
</dbReference>
<dbReference type="InterPro" id="IPR027417">
    <property type="entry name" value="P-loop_NTPase"/>
</dbReference>
<dbReference type="PANTHER" id="PTHR47957:SF3">
    <property type="entry name" value="ATP-DEPENDENT HELICASE HRQ1"/>
    <property type="match status" value="1"/>
</dbReference>
<keyword evidence="5" id="KW-0378">Hydrolase</keyword>
<evidence type="ECO:0000313" key="6">
    <source>
        <dbReference type="Proteomes" id="UP000285961"/>
    </source>
</evidence>
<dbReference type="AlphaFoldDB" id="A0A419F163"/>
<reference evidence="5 6" key="1">
    <citation type="journal article" date="2017" name="ISME J.">
        <title>Energy and carbon metabolisms in a deep terrestrial subsurface fluid microbial community.</title>
        <authorList>
            <person name="Momper L."/>
            <person name="Jungbluth S.P."/>
            <person name="Lee M.D."/>
            <person name="Amend J.P."/>
        </authorList>
    </citation>
    <scope>NUCLEOTIDE SEQUENCE [LARGE SCALE GENOMIC DNA]</scope>
    <source>
        <strain evidence="5">SURF_17</strain>
    </source>
</reference>
<dbReference type="CDD" id="cd18797">
    <property type="entry name" value="SF2_C_Hrq"/>
    <property type="match status" value="1"/>
</dbReference>
<evidence type="ECO:0000256" key="1">
    <source>
        <dbReference type="ARBA" id="ARBA00022741"/>
    </source>
</evidence>
<keyword evidence="5" id="KW-0347">Helicase</keyword>
<dbReference type="InterPro" id="IPR018973">
    <property type="entry name" value="MZB"/>
</dbReference>
<keyword evidence="1" id="KW-0547">Nucleotide-binding</keyword>
<evidence type="ECO:0000256" key="2">
    <source>
        <dbReference type="ARBA" id="ARBA00022840"/>
    </source>
</evidence>
<comment type="caution">
    <text evidence="5">The sequence shown here is derived from an EMBL/GenBank/DDBJ whole genome shotgun (WGS) entry which is preliminary data.</text>
</comment>
<dbReference type="EMBL" id="QZKI01000055">
    <property type="protein sequence ID" value="RJP71689.1"/>
    <property type="molecule type" value="Genomic_DNA"/>
</dbReference>
<feature type="domain" description="Helicase ATP-binding" evidence="3">
    <location>
        <begin position="87"/>
        <end position="267"/>
    </location>
</feature>
<dbReference type="InterPro" id="IPR001650">
    <property type="entry name" value="Helicase_C-like"/>
</dbReference>
<dbReference type="InterPro" id="IPR011545">
    <property type="entry name" value="DEAD/DEAH_box_helicase_dom"/>
</dbReference>
<dbReference type="SUPFAM" id="SSF52540">
    <property type="entry name" value="P-loop containing nucleoside triphosphate hydrolases"/>
    <property type="match status" value="2"/>
</dbReference>
<dbReference type="GO" id="GO:0043138">
    <property type="term" value="F:3'-5' DNA helicase activity"/>
    <property type="evidence" value="ECO:0007669"/>
    <property type="project" value="TreeGrafter"/>
</dbReference>
<evidence type="ECO:0000313" key="5">
    <source>
        <dbReference type="EMBL" id="RJP71689.1"/>
    </source>
</evidence>
<dbReference type="PROSITE" id="PS51192">
    <property type="entry name" value="HELICASE_ATP_BIND_1"/>
    <property type="match status" value="1"/>
</dbReference>
<dbReference type="SMART" id="SM00487">
    <property type="entry name" value="DEXDc"/>
    <property type="match status" value="1"/>
</dbReference>
<evidence type="ECO:0000259" key="3">
    <source>
        <dbReference type="PROSITE" id="PS51192"/>
    </source>
</evidence>